<protein>
    <submittedName>
        <fullName evidence="14">LTA synthase family protein</fullName>
    </submittedName>
</protein>
<keyword evidence="5 12" id="KW-0812">Transmembrane</keyword>
<keyword evidence="15" id="KW-1185">Reference proteome</keyword>
<reference evidence="14 15" key="1">
    <citation type="submission" date="2021-02" db="EMBL/GenBank/DDBJ databases">
        <title>Complete genome sequence of Lactococcus lactis strain K_LL004.</title>
        <authorList>
            <person name="Kim H.B."/>
        </authorList>
    </citation>
    <scope>NUCLEOTIDE SEQUENCE [LARGE SCALE GENOMIC DNA]</scope>
    <source>
        <strain evidence="14 15">K_LL004</strain>
    </source>
</reference>
<keyword evidence="9" id="KW-0464">Manganese</keyword>
<dbReference type="GO" id="GO:0046872">
    <property type="term" value="F:metal ion binding"/>
    <property type="evidence" value="ECO:0007669"/>
    <property type="project" value="UniProtKB-KW"/>
</dbReference>
<keyword evidence="4" id="KW-1003">Cell membrane</keyword>
<feature type="binding site" evidence="10">
    <location>
        <position position="323"/>
    </location>
    <ligand>
        <name>Mn(2+)</name>
        <dbReference type="ChEBI" id="CHEBI:29035"/>
    </ligand>
</feature>
<feature type="transmembrane region" description="Helical" evidence="12">
    <location>
        <begin position="84"/>
        <end position="106"/>
    </location>
</feature>
<keyword evidence="9" id="KW-0479">Metal-binding</keyword>
<dbReference type="CDD" id="cd16015">
    <property type="entry name" value="LTA_synthase"/>
    <property type="match status" value="1"/>
</dbReference>
<evidence type="ECO:0000256" key="12">
    <source>
        <dbReference type="SAM" id="Phobius"/>
    </source>
</evidence>
<dbReference type="Gene3D" id="3.30.1120.170">
    <property type="match status" value="1"/>
</dbReference>
<comment type="pathway">
    <text evidence="2">Cell wall biogenesis; lipoteichoic acid biosynthesis.</text>
</comment>
<evidence type="ECO:0000313" key="15">
    <source>
        <dbReference type="Proteomes" id="UP000663608"/>
    </source>
</evidence>
<gene>
    <name evidence="14" type="ORF">JW886_04405</name>
</gene>
<dbReference type="GO" id="GO:0005886">
    <property type="term" value="C:plasma membrane"/>
    <property type="evidence" value="ECO:0007669"/>
    <property type="project" value="UniProtKB-SubCell"/>
</dbReference>
<dbReference type="PANTHER" id="PTHR47371:SF3">
    <property type="entry name" value="PHOSPHOGLYCEROL TRANSFERASE I"/>
    <property type="match status" value="1"/>
</dbReference>
<evidence type="ECO:0000256" key="8">
    <source>
        <dbReference type="PIRSR" id="PIRSR005091-1"/>
    </source>
</evidence>
<dbReference type="InterPro" id="IPR000917">
    <property type="entry name" value="Sulfatase_N"/>
</dbReference>
<dbReference type="InterPro" id="IPR017850">
    <property type="entry name" value="Alkaline_phosphatase_core_sf"/>
</dbReference>
<evidence type="ECO:0000256" key="3">
    <source>
        <dbReference type="ARBA" id="ARBA00009983"/>
    </source>
</evidence>
<feature type="binding site" evidence="10">
    <location>
        <position position="501"/>
    </location>
    <ligand>
        <name>Mn(2+)</name>
        <dbReference type="ChEBI" id="CHEBI:29035"/>
    </ligand>
</feature>
<evidence type="ECO:0000256" key="11">
    <source>
        <dbReference type="SAM" id="MobiDB-lite"/>
    </source>
</evidence>
<comment type="similarity">
    <text evidence="3">Belongs to the LTA synthase family.</text>
</comment>
<comment type="subcellular location">
    <subcellularLocation>
        <location evidence="1">Cell membrane</location>
        <topology evidence="1">Multi-pass membrane protein</topology>
    </subcellularLocation>
</comment>
<feature type="active site" evidence="8">
    <location>
        <position position="323"/>
    </location>
</feature>
<dbReference type="InterPro" id="IPR012160">
    <property type="entry name" value="LtaS-like"/>
</dbReference>
<feature type="transmembrane region" description="Helical" evidence="12">
    <location>
        <begin position="57"/>
        <end position="77"/>
    </location>
</feature>
<keyword evidence="6 12" id="KW-1133">Transmembrane helix</keyword>
<evidence type="ECO:0000256" key="9">
    <source>
        <dbReference type="PIRSR" id="PIRSR005091-2"/>
    </source>
</evidence>
<evidence type="ECO:0000256" key="7">
    <source>
        <dbReference type="ARBA" id="ARBA00023136"/>
    </source>
</evidence>
<feature type="transmembrane region" description="Helical" evidence="12">
    <location>
        <begin position="171"/>
        <end position="189"/>
    </location>
</feature>
<feature type="compositionally biased region" description="Polar residues" evidence="11">
    <location>
        <begin position="691"/>
        <end position="708"/>
    </location>
</feature>
<evidence type="ECO:0000313" key="14">
    <source>
        <dbReference type="EMBL" id="QSE77633.1"/>
    </source>
</evidence>
<dbReference type="PANTHER" id="PTHR47371">
    <property type="entry name" value="LIPOTEICHOIC ACID SYNTHASE"/>
    <property type="match status" value="1"/>
</dbReference>
<feature type="binding site" evidence="9">
    <location>
        <position position="440"/>
    </location>
    <ligand>
        <name>substrate</name>
    </ligand>
</feature>
<dbReference type="PIRSF" id="PIRSF005091">
    <property type="entry name" value="Mmb_sulf_HI1246"/>
    <property type="match status" value="1"/>
</dbReference>
<evidence type="ECO:0000256" key="4">
    <source>
        <dbReference type="ARBA" id="ARBA00022475"/>
    </source>
</evidence>
<feature type="compositionally biased region" description="Basic and acidic residues" evidence="11">
    <location>
        <begin position="714"/>
        <end position="727"/>
    </location>
</feature>
<dbReference type="EMBL" id="CP070872">
    <property type="protein sequence ID" value="QSE77633.1"/>
    <property type="molecule type" value="Genomic_DNA"/>
</dbReference>
<feature type="binding site" evidence="10">
    <location>
        <position position="502"/>
    </location>
    <ligand>
        <name>Mn(2+)</name>
        <dbReference type="ChEBI" id="CHEBI:29035"/>
    </ligand>
</feature>
<evidence type="ECO:0000256" key="6">
    <source>
        <dbReference type="ARBA" id="ARBA00022989"/>
    </source>
</evidence>
<feature type="transmembrane region" description="Helical" evidence="12">
    <location>
        <begin position="141"/>
        <end position="159"/>
    </location>
</feature>
<feature type="transmembrane region" description="Helical" evidence="12">
    <location>
        <begin position="21"/>
        <end position="45"/>
    </location>
</feature>
<dbReference type="Proteomes" id="UP000663608">
    <property type="component" value="Chromosome"/>
</dbReference>
<evidence type="ECO:0000256" key="5">
    <source>
        <dbReference type="ARBA" id="ARBA00022692"/>
    </source>
</evidence>
<sequence>MGKRNKSIFGVIKLKKLLSAFNTRVGLLSFLVFFVWAKSMLAYFGVFNLRGVGPAEFLLMIINPIGFTATCFALLLFIRRTSLFYLATLVLGIGANFLLYLNVLYYREFSDFITIDTMTGGAGMFQHGFDFGSVPVHLMDWLYWIDLVVIIVLLIAKKMKFDQRPVGAKRAFTFFSMGLALFGLNFWFGDFNKNQLIMRRAQSDKTYVVRYLGLGPWILTDGYYTNLANTQRKDASKESLEEIQKYIASNRYLAPNMKMYGIAKNRNVIEIHLESFQQALIDLKIKGTDGKEHVVTPFLNSIYHSNSTYSFSNFFNQVGQGKTSDAENLLETSTFGLPAGSLFAKYGSTQTFQAMPAILNQTDGYSSAVFHGNVGAFYNRLNTYKQMGYQNFFDQSFFDNSASNMSPWGIKDKLLFRDSVPMLEQMQQPFYAKYLTVTNHLTYTMDDEDKDPNFATVDSGNKLVDGYFETAHYLDQAVEQFYAYLKKSGLYDKSIIVLYGDHYGISGSDNKAFAPYVGYDADTFNNYDNTMLQRTPFMIDVPGRTDGHIIDTYVGQVDVMPTLEHLMGIDTSKYVQFGQDMFASGRQDFVALRNGGFVTPTITLPTLNSRYYYDTQTGLQIENLTPEQETYVKETKQKVADLLAASDKLNNQNLLRFYTPTGFTPVDAKDYSYTVKDTEKRLKKENEDLSAKSNSLLSQNQGKSTLPDYTTDIPEVKKGEDEVKVKD</sequence>
<proteinExistence type="inferred from homology"/>
<evidence type="ECO:0000256" key="1">
    <source>
        <dbReference type="ARBA" id="ARBA00004651"/>
    </source>
</evidence>
<dbReference type="Gene3D" id="3.40.720.10">
    <property type="entry name" value="Alkaline Phosphatase, subunit A"/>
    <property type="match status" value="1"/>
</dbReference>
<dbReference type="AlphaFoldDB" id="A0AA45KHW7"/>
<feature type="domain" description="Sulfatase N-terminal" evidence="13">
    <location>
        <begin position="266"/>
        <end position="569"/>
    </location>
</feature>
<feature type="binding site" evidence="10">
    <location>
        <position position="274"/>
    </location>
    <ligand>
        <name>Mn(2+)</name>
        <dbReference type="ChEBI" id="CHEBI:29035"/>
    </ligand>
</feature>
<dbReference type="Pfam" id="PF00884">
    <property type="entry name" value="Sulfatase"/>
    <property type="match status" value="1"/>
</dbReference>
<name>A0AA45KHW7_9LACT</name>
<feature type="region of interest" description="Disordered" evidence="11">
    <location>
        <begin position="684"/>
        <end position="727"/>
    </location>
</feature>
<keyword evidence="7 12" id="KW-0472">Membrane</keyword>
<dbReference type="KEGG" id="lti:JW886_04405"/>
<organism evidence="14 15">
    <name type="scientific">Lactococcus taiwanensis</name>
    <dbReference type="NCBI Taxonomy" id="1151742"/>
    <lineage>
        <taxon>Bacteria</taxon>
        <taxon>Bacillati</taxon>
        <taxon>Bacillota</taxon>
        <taxon>Bacilli</taxon>
        <taxon>Lactobacillales</taxon>
        <taxon>Streptococcaceae</taxon>
        <taxon>Lactococcus</taxon>
    </lineage>
</organism>
<dbReference type="SUPFAM" id="SSF53649">
    <property type="entry name" value="Alkaline phosphatase-like"/>
    <property type="match status" value="1"/>
</dbReference>
<evidence type="ECO:0000256" key="2">
    <source>
        <dbReference type="ARBA" id="ARBA00004936"/>
    </source>
</evidence>
<dbReference type="InterPro" id="IPR050448">
    <property type="entry name" value="OpgB/LTA_synthase_biosynth"/>
</dbReference>
<evidence type="ECO:0000259" key="13">
    <source>
        <dbReference type="Pfam" id="PF00884"/>
    </source>
</evidence>
<accession>A0AA45KHW7</accession>
<evidence type="ECO:0000256" key="10">
    <source>
        <dbReference type="PIRSR" id="PIRSR005091-3"/>
    </source>
</evidence>